<dbReference type="Proteomes" id="UP001055072">
    <property type="component" value="Unassembled WGS sequence"/>
</dbReference>
<protein>
    <submittedName>
        <fullName evidence="1">Uncharacterized protein</fullName>
    </submittedName>
</protein>
<gene>
    <name evidence="1" type="ORF">BDY19DRAFT_932298</name>
</gene>
<organism evidence="1 2">
    <name type="scientific">Irpex rosettiformis</name>
    <dbReference type="NCBI Taxonomy" id="378272"/>
    <lineage>
        <taxon>Eukaryota</taxon>
        <taxon>Fungi</taxon>
        <taxon>Dikarya</taxon>
        <taxon>Basidiomycota</taxon>
        <taxon>Agaricomycotina</taxon>
        <taxon>Agaricomycetes</taxon>
        <taxon>Polyporales</taxon>
        <taxon>Irpicaceae</taxon>
        <taxon>Irpex</taxon>
    </lineage>
</organism>
<evidence type="ECO:0000313" key="2">
    <source>
        <dbReference type="Proteomes" id="UP001055072"/>
    </source>
</evidence>
<sequence length="238" mass="27485">MSYKVGIVNELQEYSYSTGVTIRQERSTRICVEGRDCYTQDASSRERSMRKNSWRSQRLKESAGRRTVKPAGKGVVCLRWCFARHAELERGFIDEHISMFFVLESQWCDVSVILSLRPASFRFARLCNGLGLVSFARDLVYLPSLLLRVVLNGIPTTTTQDGPRGQSPDVDNIGIYKDCQRHRSQGCWSWEFGRRHRRDNSLSDELDKLKRQAQGRPREVCKVKSGDRMVKMVDVEER</sequence>
<dbReference type="EMBL" id="MU274905">
    <property type="protein sequence ID" value="KAI0091794.1"/>
    <property type="molecule type" value="Genomic_DNA"/>
</dbReference>
<keyword evidence="2" id="KW-1185">Reference proteome</keyword>
<name>A0ACB8UCL1_9APHY</name>
<reference evidence="1" key="1">
    <citation type="journal article" date="2021" name="Environ. Microbiol.">
        <title>Gene family expansions and transcriptome signatures uncover fungal adaptations to wood decay.</title>
        <authorList>
            <person name="Hage H."/>
            <person name="Miyauchi S."/>
            <person name="Viragh M."/>
            <person name="Drula E."/>
            <person name="Min B."/>
            <person name="Chaduli D."/>
            <person name="Navarro D."/>
            <person name="Favel A."/>
            <person name="Norest M."/>
            <person name="Lesage-Meessen L."/>
            <person name="Balint B."/>
            <person name="Merenyi Z."/>
            <person name="de Eugenio L."/>
            <person name="Morin E."/>
            <person name="Martinez A.T."/>
            <person name="Baldrian P."/>
            <person name="Stursova M."/>
            <person name="Martinez M.J."/>
            <person name="Novotny C."/>
            <person name="Magnuson J.K."/>
            <person name="Spatafora J.W."/>
            <person name="Maurice S."/>
            <person name="Pangilinan J."/>
            <person name="Andreopoulos W."/>
            <person name="LaButti K."/>
            <person name="Hundley H."/>
            <person name="Na H."/>
            <person name="Kuo A."/>
            <person name="Barry K."/>
            <person name="Lipzen A."/>
            <person name="Henrissat B."/>
            <person name="Riley R."/>
            <person name="Ahrendt S."/>
            <person name="Nagy L.G."/>
            <person name="Grigoriev I.V."/>
            <person name="Martin F."/>
            <person name="Rosso M.N."/>
        </authorList>
    </citation>
    <scope>NUCLEOTIDE SEQUENCE</scope>
    <source>
        <strain evidence="1">CBS 384.51</strain>
    </source>
</reference>
<proteinExistence type="predicted"/>
<comment type="caution">
    <text evidence="1">The sequence shown here is derived from an EMBL/GenBank/DDBJ whole genome shotgun (WGS) entry which is preliminary data.</text>
</comment>
<accession>A0ACB8UCL1</accession>
<evidence type="ECO:0000313" key="1">
    <source>
        <dbReference type="EMBL" id="KAI0091794.1"/>
    </source>
</evidence>